<gene>
    <name evidence="3" type="ORF">OVN521_LOCUS41046</name>
</gene>
<keyword evidence="1" id="KW-0880">Kelch repeat</keyword>
<dbReference type="InterPro" id="IPR006652">
    <property type="entry name" value="Kelch_1"/>
</dbReference>
<sequence>MSTARQVHTASILANGQVVVAGGSSSVGILNSAELYDTLTGLWTRAGNMTIARYFHVASVLTDGRILVTGGIGVSGDLNSAELY</sequence>
<evidence type="ECO:0000256" key="1">
    <source>
        <dbReference type="ARBA" id="ARBA00022441"/>
    </source>
</evidence>
<evidence type="ECO:0000313" key="4">
    <source>
        <dbReference type="Proteomes" id="UP000663866"/>
    </source>
</evidence>
<dbReference type="Pfam" id="PF01344">
    <property type="entry name" value="Kelch_1"/>
    <property type="match status" value="1"/>
</dbReference>
<dbReference type="EMBL" id="CAJOBG010054108">
    <property type="protein sequence ID" value="CAF4506242.1"/>
    <property type="molecule type" value="Genomic_DNA"/>
</dbReference>
<dbReference type="InterPro" id="IPR037293">
    <property type="entry name" value="Gal_Oxidase_central_sf"/>
</dbReference>
<organism evidence="3 4">
    <name type="scientific">Rotaria magnacalcarata</name>
    <dbReference type="NCBI Taxonomy" id="392030"/>
    <lineage>
        <taxon>Eukaryota</taxon>
        <taxon>Metazoa</taxon>
        <taxon>Spiralia</taxon>
        <taxon>Gnathifera</taxon>
        <taxon>Rotifera</taxon>
        <taxon>Eurotatoria</taxon>
        <taxon>Bdelloidea</taxon>
        <taxon>Philodinida</taxon>
        <taxon>Philodinidae</taxon>
        <taxon>Rotaria</taxon>
    </lineage>
</organism>
<accession>A0A820VXE0</accession>
<dbReference type="PANTHER" id="PTHR46344:SF27">
    <property type="entry name" value="KELCH REPEAT SUPERFAMILY PROTEIN"/>
    <property type="match status" value="1"/>
</dbReference>
<evidence type="ECO:0000313" key="3">
    <source>
        <dbReference type="EMBL" id="CAF4506242.1"/>
    </source>
</evidence>
<keyword evidence="2" id="KW-0677">Repeat</keyword>
<reference evidence="3" key="1">
    <citation type="submission" date="2021-02" db="EMBL/GenBank/DDBJ databases">
        <authorList>
            <person name="Nowell W R."/>
        </authorList>
    </citation>
    <scope>NUCLEOTIDE SEQUENCE</scope>
</reference>
<protein>
    <submittedName>
        <fullName evidence="3">Uncharacterized protein</fullName>
    </submittedName>
</protein>
<evidence type="ECO:0000256" key="2">
    <source>
        <dbReference type="ARBA" id="ARBA00022737"/>
    </source>
</evidence>
<feature type="non-terminal residue" evidence="3">
    <location>
        <position position="84"/>
    </location>
</feature>
<name>A0A820VXE0_9BILA</name>
<dbReference type="InterPro" id="IPR015915">
    <property type="entry name" value="Kelch-typ_b-propeller"/>
</dbReference>
<dbReference type="AlphaFoldDB" id="A0A820VXE0"/>
<dbReference type="PANTHER" id="PTHR46344">
    <property type="entry name" value="OS02G0202900 PROTEIN"/>
    <property type="match status" value="1"/>
</dbReference>
<dbReference type="Gene3D" id="2.130.10.80">
    <property type="entry name" value="Galactose oxidase/kelch, beta-propeller"/>
    <property type="match status" value="1"/>
</dbReference>
<dbReference type="SUPFAM" id="SSF117281">
    <property type="entry name" value="Kelch motif"/>
    <property type="match status" value="1"/>
</dbReference>
<dbReference type="Proteomes" id="UP000663866">
    <property type="component" value="Unassembled WGS sequence"/>
</dbReference>
<comment type="caution">
    <text evidence="3">The sequence shown here is derived from an EMBL/GenBank/DDBJ whole genome shotgun (WGS) entry which is preliminary data.</text>
</comment>
<proteinExistence type="predicted"/>
<keyword evidence="4" id="KW-1185">Reference proteome</keyword>
<dbReference type="SMART" id="SM00612">
    <property type="entry name" value="Kelch"/>
    <property type="match status" value="1"/>
</dbReference>